<dbReference type="PROSITE" id="PS00138">
    <property type="entry name" value="SUBTILASE_SER"/>
    <property type="match status" value="1"/>
</dbReference>
<evidence type="ECO:0000256" key="1">
    <source>
        <dbReference type="ARBA" id="ARBA00011073"/>
    </source>
</evidence>
<proteinExistence type="inferred from homology"/>
<dbReference type="GO" id="GO:0004252">
    <property type="term" value="F:serine-type endopeptidase activity"/>
    <property type="evidence" value="ECO:0007669"/>
    <property type="project" value="UniProtKB-UniRule"/>
</dbReference>
<dbReference type="Gene3D" id="3.40.50.200">
    <property type="entry name" value="Peptidase S8/S53 domain"/>
    <property type="match status" value="1"/>
</dbReference>
<keyword evidence="7" id="KW-0812">Transmembrane</keyword>
<evidence type="ECO:0000256" key="8">
    <source>
        <dbReference type="SAM" id="SignalP"/>
    </source>
</evidence>
<evidence type="ECO:0000256" key="7">
    <source>
        <dbReference type="SAM" id="Phobius"/>
    </source>
</evidence>
<feature type="active site" description="Charge relay system" evidence="5">
    <location>
        <position position="446"/>
    </location>
</feature>
<reference evidence="13" key="1">
    <citation type="submission" date="2020-12" db="EMBL/GenBank/DDBJ databases">
        <authorList>
            <person name="Iha C."/>
        </authorList>
    </citation>
    <scope>NUCLEOTIDE SEQUENCE</scope>
</reference>
<evidence type="ECO:0000256" key="6">
    <source>
        <dbReference type="SAM" id="MobiDB-lite"/>
    </source>
</evidence>
<dbReference type="InterPro" id="IPR023828">
    <property type="entry name" value="Peptidase_S8_Ser-AS"/>
</dbReference>
<evidence type="ECO:0008006" key="15">
    <source>
        <dbReference type="Google" id="ProtNLM"/>
    </source>
</evidence>
<dbReference type="InterPro" id="IPR000209">
    <property type="entry name" value="Peptidase_S8/S53_dom"/>
</dbReference>
<evidence type="ECO:0000259" key="9">
    <source>
        <dbReference type="Pfam" id="PF00082"/>
    </source>
</evidence>
<feature type="domain" description="Peptidase S8/S53" evidence="9">
    <location>
        <begin position="240"/>
        <end position="488"/>
    </location>
</feature>
<dbReference type="EMBL" id="CAJHUC010001099">
    <property type="protein sequence ID" value="CAD7699725.1"/>
    <property type="molecule type" value="Genomic_DNA"/>
</dbReference>
<dbReference type="InterPro" id="IPR022398">
    <property type="entry name" value="Peptidase_S8_His-AS"/>
</dbReference>
<protein>
    <recommendedName>
        <fullName evidence="15">Peptidase S8/S53 domain-containing protein</fullName>
    </recommendedName>
</protein>
<dbReference type="PROSITE" id="PS51892">
    <property type="entry name" value="SUBTILASE"/>
    <property type="match status" value="1"/>
</dbReference>
<gene>
    <name evidence="13" type="ORF">OSTQU699_LOCUS5084</name>
</gene>
<evidence type="ECO:0000259" key="11">
    <source>
        <dbReference type="Pfam" id="PF23090"/>
    </source>
</evidence>
<dbReference type="PANTHER" id="PTHR43806:SF7">
    <property type="entry name" value="MEMBRANE-BOUND TRANSCRIPTION FACTOR SITE-1 PROTEASE"/>
    <property type="match status" value="1"/>
</dbReference>
<evidence type="ECO:0000313" key="13">
    <source>
        <dbReference type="EMBL" id="CAD7699725.1"/>
    </source>
</evidence>
<dbReference type="InterPro" id="IPR036852">
    <property type="entry name" value="Peptidase_S8/S53_dom_sf"/>
</dbReference>
<evidence type="ECO:0000313" key="14">
    <source>
        <dbReference type="Proteomes" id="UP000708148"/>
    </source>
</evidence>
<evidence type="ECO:0000256" key="2">
    <source>
        <dbReference type="ARBA" id="ARBA00022670"/>
    </source>
</evidence>
<name>A0A8S1J1F7_9CHLO</name>
<keyword evidence="7" id="KW-0472">Membrane</keyword>
<dbReference type="PANTHER" id="PTHR43806">
    <property type="entry name" value="PEPTIDASE S8"/>
    <property type="match status" value="1"/>
</dbReference>
<dbReference type="InterPro" id="IPR055143">
    <property type="entry name" value="MBTP1_N"/>
</dbReference>
<dbReference type="SUPFAM" id="SSF52743">
    <property type="entry name" value="Subtilisin-like"/>
    <property type="match status" value="1"/>
</dbReference>
<dbReference type="PRINTS" id="PR00723">
    <property type="entry name" value="SUBTILISIN"/>
</dbReference>
<feature type="compositionally biased region" description="Basic and acidic residues" evidence="6">
    <location>
        <begin position="996"/>
        <end position="1006"/>
    </location>
</feature>
<feature type="active site" description="Charge relay system" evidence="5">
    <location>
        <position position="249"/>
    </location>
</feature>
<evidence type="ECO:0000256" key="4">
    <source>
        <dbReference type="ARBA" id="ARBA00022825"/>
    </source>
</evidence>
<dbReference type="AlphaFoldDB" id="A0A8S1J1F7"/>
<evidence type="ECO:0000256" key="5">
    <source>
        <dbReference type="PROSITE-ProRule" id="PRU01240"/>
    </source>
</evidence>
<dbReference type="Pfam" id="PF00082">
    <property type="entry name" value="Peptidase_S8"/>
    <property type="match status" value="1"/>
</dbReference>
<accession>A0A8S1J1F7</accession>
<feature type="region of interest" description="Disordered" evidence="6">
    <location>
        <begin position="980"/>
        <end position="1013"/>
    </location>
</feature>
<feature type="domain" description="MBTPS1 third" evidence="12">
    <location>
        <begin position="520"/>
        <end position="648"/>
    </location>
</feature>
<dbReference type="Proteomes" id="UP000708148">
    <property type="component" value="Unassembled WGS sequence"/>
</dbReference>
<feature type="transmembrane region" description="Helical" evidence="7">
    <location>
        <begin position="1016"/>
        <end position="1036"/>
    </location>
</feature>
<feature type="domain" description="MBTPS1 fourth" evidence="11">
    <location>
        <begin position="649"/>
        <end position="898"/>
    </location>
</feature>
<keyword evidence="3 5" id="KW-0378">Hydrolase</keyword>
<comment type="similarity">
    <text evidence="1 5">Belongs to the peptidase S8 family.</text>
</comment>
<evidence type="ECO:0000259" key="10">
    <source>
        <dbReference type="Pfam" id="PF23001"/>
    </source>
</evidence>
<dbReference type="InterPro" id="IPR015500">
    <property type="entry name" value="Peptidase_S8_subtilisin-rel"/>
</dbReference>
<dbReference type="PROSITE" id="PS00137">
    <property type="entry name" value="SUBTILASE_HIS"/>
    <property type="match status" value="1"/>
</dbReference>
<keyword evidence="8" id="KW-0732">Signal</keyword>
<organism evidence="13 14">
    <name type="scientific">Ostreobium quekettii</name>
    <dbReference type="NCBI Taxonomy" id="121088"/>
    <lineage>
        <taxon>Eukaryota</taxon>
        <taxon>Viridiplantae</taxon>
        <taxon>Chlorophyta</taxon>
        <taxon>core chlorophytes</taxon>
        <taxon>Ulvophyceae</taxon>
        <taxon>TCBD clade</taxon>
        <taxon>Bryopsidales</taxon>
        <taxon>Ostreobineae</taxon>
        <taxon>Ostreobiaceae</taxon>
        <taxon>Ostreobium</taxon>
    </lineage>
</organism>
<evidence type="ECO:0000256" key="3">
    <source>
        <dbReference type="ARBA" id="ARBA00022801"/>
    </source>
</evidence>
<dbReference type="GO" id="GO:0005794">
    <property type="term" value="C:Golgi apparatus"/>
    <property type="evidence" value="ECO:0007669"/>
    <property type="project" value="TreeGrafter"/>
</dbReference>
<dbReference type="Pfam" id="PF23090">
    <property type="entry name" value="MBTPS1_4th"/>
    <property type="match status" value="1"/>
</dbReference>
<feature type="chain" id="PRO_5035770277" description="Peptidase S8/S53 domain-containing protein" evidence="8">
    <location>
        <begin position="21"/>
        <end position="1062"/>
    </location>
</feature>
<evidence type="ECO:0000259" key="12">
    <source>
        <dbReference type="Pfam" id="PF23094"/>
    </source>
</evidence>
<dbReference type="Pfam" id="PF23001">
    <property type="entry name" value="MBTP1_N"/>
    <property type="match status" value="1"/>
</dbReference>
<dbReference type="InterPro" id="IPR057032">
    <property type="entry name" value="MBTPS1_4th"/>
</dbReference>
<dbReference type="InterPro" id="IPR057060">
    <property type="entry name" value="MBTPS1_3rd"/>
</dbReference>
<dbReference type="OrthoDB" id="1740355at2759"/>
<keyword evidence="2 5" id="KW-0645">Protease</keyword>
<keyword evidence="14" id="KW-1185">Reference proteome</keyword>
<dbReference type="GO" id="GO:0006508">
    <property type="term" value="P:proteolysis"/>
    <property type="evidence" value="ECO:0007669"/>
    <property type="project" value="UniProtKB-KW"/>
</dbReference>
<dbReference type="InterPro" id="IPR050131">
    <property type="entry name" value="Peptidase_S8_subtilisin-like"/>
</dbReference>
<comment type="caution">
    <text evidence="13">The sequence shown here is derived from an EMBL/GenBank/DDBJ whole genome shotgun (WGS) entry which is preliminary data.</text>
</comment>
<dbReference type="Pfam" id="PF23094">
    <property type="entry name" value="MBTPS1_3rd"/>
    <property type="match status" value="1"/>
</dbReference>
<keyword evidence="4 5" id="KW-0720">Serine protease</keyword>
<feature type="active site" description="Charge relay system" evidence="5">
    <location>
        <position position="280"/>
    </location>
</feature>
<sequence length="1062" mass="116426">MRRCWLAALAILTTVAAAFGREEATCSVPRTFCPTQGWSRSQSCGAVGGRPGKAVGGGHAPASWSPVEAQYIVRFHEYRHAAAHRRELAQGLGDEGVAWEWIERRNKAAEHPTDFGLIRAEPGDYEALKARLEGLPFVKDIHPDFQISRSLAWESKPEWEDGIGYGAYHGVCEDNAVRKFPGRLQTRPTIGLDRDEEDGHESYSANFFSESRRKLLLMERSHSLTGLFEANKIFAKGHTGQGVKVGVFDTGVRKDHPHIRNIKERTNWTHEPTLDDGLGHGSFVAGVIASSYDSCPGLAPDVDLYTFRVFTNDQVSYTSWFLDAFNYAMVTEMEVVNLSIGGPDHLDRPFVDKVWEVTANGIIMISAIGNDGPLYGTLNNPADQNDVIGVGGISFKNRIASFSSRGMSNWELPLGYGRIKPDIMAYAQDVRGSRMTTGCRSLSGTSVASPVACGAVCLLASTIPPERRTEVLNPASMKQALVHGAVRLPDLNIYEQGAGRLTLAKSMAFLQAYTPQASLIPGVLNLMDCPYMWPFCIQPLYAHAMPVMINATILNGLGVVGHLDAPPRFEPADAGGQFISMDFEYSSVLWPWTGYLAIYIRVKANGEAYSGKASGTVIFNVSSAGLGADNQGRSSTVRVPFTAKIAPTPRRELRVLWDQFHSIKYPPQYLPRDNLDIKNDILDWHGDHLHTNYHDMFNYLVDHGYYVEILGSPFTCFDASQYGALMLVDLEDEYYPEEISKLSNDVRAKGLGVVVFAEWYNVESLSKMTFYDDNTRTHWTPATGGANIPALNVLLEDFGIAFGDKVLSGNFELAKQTVRFASGANIARFPEGGFVHSFKLSDKSGDRYAGSEEQPVLGLASIDEGHVVAYGDSGCLDSSYQVADCYQMLVGLLEFATGRVDLMEPSNTLTALLNPELILEDPLGNDADLPERFEGFNFTKASFVLRHPLECYSNSRGPVESGGFDAPPRRIVGSVGEVPGDVPAEPNSTNNGSHGFESRHYEEVESQKPVPPSTRALGGMSTWYLVAGLVFAVGLYQFTKPRRGGSLIGLVDPSRGAGEHEL</sequence>
<feature type="signal peptide" evidence="8">
    <location>
        <begin position="1"/>
        <end position="20"/>
    </location>
</feature>
<feature type="domain" description="Membrane-bound transcription factor site-1 protease-like N-terminal" evidence="10">
    <location>
        <begin position="67"/>
        <end position="144"/>
    </location>
</feature>
<keyword evidence="7" id="KW-1133">Transmembrane helix</keyword>